<keyword evidence="2" id="KW-0479">Metal-binding</keyword>
<gene>
    <name evidence="8" type="ORF">EUGRSUZ_L03602</name>
</gene>
<keyword evidence="9" id="KW-1185">Reference proteome</keyword>
<evidence type="ECO:0000256" key="5">
    <source>
        <dbReference type="ARBA" id="ARBA00023008"/>
    </source>
</evidence>
<evidence type="ECO:0000313" key="8">
    <source>
        <dbReference type="EMBL" id="KAK2630985.1"/>
    </source>
</evidence>
<comment type="cofactor">
    <cofactor evidence="1">
        <name>Cu cation</name>
        <dbReference type="ChEBI" id="CHEBI:23378"/>
    </cofactor>
</comment>
<dbReference type="PANTHER" id="PTHR48461">
    <property type="entry name" value="MULTICOPPER OXIDASE LPR1-LIKE"/>
    <property type="match status" value="1"/>
</dbReference>
<dbReference type="GO" id="GO:0046872">
    <property type="term" value="F:metal ion binding"/>
    <property type="evidence" value="ECO:0007669"/>
    <property type="project" value="UniProtKB-KW"/>
</dbReference>
<evidence type="ECO:0000256" key="3">
    <source>
        <dbReference type="ARBA" id="ARBA00022729"/>
    </source>
</evidence>
<dbReference type="GO" id="GO:0016036">
    <property type="term" value="P:cellular response to phosphate starvation"/>
    <property type="evidence" value="ECO:0007669"/>
    <property type="project" value="InterPro"/>
</dbReference>
<keyword evidence="5" id="KW-0186">Copper</keyword>
<evidence type="ECO:0000256" key="7">
    <source>
        <dbReference type="SAM" id="SignalP"/>
    </source>
</evidence>
<evidence type="ECO:0000313" key="9">
    <source>
        <dbReference type="Proteomes" id="UP000030711"/>
    </source>
</evidence>
<keyword evidence="6" id="KW-0325">Glycoprotein</keyword>
<dbReference type="InterPro" id="IPR052152">
    <property type="entry name" value="LPR1/LPR2"/>
</dbReference>
<name>A0AAD9T7T7_EUCGR</name>
<accession>A0AAD9T7T7</accession>
<feature type="signal peptide" evidence="7">
    <location>
        <begin position="1"/>
        <end position="27"/>
    </location>
</feature>
<keyword evidence="3 7" id="KW-0732">Signal</keyword>
<comment type="caution">
    <text evidence="8">The sequence shown here is derived from an EMBL/GenBank/DDBJ whole genome shotgun (WGS) entry which is preliminary data.</text>
</comment>
<feature type="chain" id="PRO_5041950609" evidence="7">
    <location>
        <begin position="28"/>
        <end position="104"/>
    </location>
</feature>
<evidence type="ECO:0000256" key="4">
    <source>
        <dbReference type="ARBA" id="ARBA00023002"/>
    </source>
</evidence>
<evidence type="ECO:0000256" key="1">
    <source>
        <dbReference type="ARBA" id="ARBA00001935"/>
    </source>
</evidence>
<dbReference type="Proteomes" id="UP000030711">
    <property type="component" value="Unassembled WGS sequence"/>
</dbReference>
<proteinExistence type="predicted"/>
<dbReference type="AlphaFoldDB" id="A0AAD9T7T7"/>
<organism evidence="8 9">
    <name type="scientific">Eucalyptus grandis</name>
    <name type="common">Flooded gum</name>
    <dbReference type="NCBI Taxonomy" id="71139"/>
    <lineage>
        <taxon>Eukaryota</taxon>
        <taxon>Viridiplantae</taxon>
        <taxon>Streptophyta</taxon>
        <taxon>Embryophyta</taxon>
        <taxon>Tracheophyta</taxon>
        <taxon>Spermatophyta</taxon>
        <taxon>Magnoliopsida</taxon>
        <taxon>eudicotyledons</taxon>
        <taxon>Gunneridae</taxon>
        <taxon>Pentapetalae</taxon>
        <taxon>rosids</taxon>
        <taxon>malvids</taxon>
        <taxon>Myrtales</taxon>
        <taxon>Myrtaceae</taxon>
        <taxon>Myrtoideae</taxon>
        <taxon>Eucalypteae</taxon>
        <taxon>Eucalyptus</taxon>
    </lineage>
</organism>
<evidence type="ECO:0000256" key="6">
    <source>
        <dbReference type="ARBA" id="ARBA00023180"/>
    </source>
</evidence>
<sequence length="104" mass="11556">MMPGVVDPGKRTVLFVLLIMMSSSVRAEDRLINTSKLEMFVDKLPDMPRVQGFDIVDGVPKPKSLDIGMYETRWVSKKAHSFTSSSSLHLSLSATLLGVRLYPS</sequence>
<dbReference type="EMBL" id="MU851936">
    <property type="protein sequence ID" value="KAK2630985.1"/>
    <property type="molecule type" value="Genomic_DNA"/>
</dbReference>
<dbReference type="GO" id="GO:0016491">
    <property type="term" value="F:oxidoreductase activity"/>
    <property type="evidence" value="ECO:0007669"/>
    <property type="project" value="UniProtKB-KW"/>
</dbReference>
<reference evidence="8 9" key="1">
    <citation type="journal article" date="2014" name="Nature">
        <title>The genome of Eucalyptus grandis.</title>
        <authorList>
            <person name="Myburg A.A."/>
            <person name="Grattapaglia D."/>
            <person name="Tuskan G.A."/>
            <person name="Hellsten U."/>
            <person name="Hayes R.D."/>
            <person name="Grimwood J."/>
            <person name="Jenkins J."/>
            <person name="Lindquist E."/>
            <person name="Tice H."/>
            <person name="Bauer D."/>
            <person name="Goodstein D.M."/>
            <person name="Dubchak I."/>
            <person name="Poliakov A."/>
            <person name="Mizrachi E."/>
            <person name="Kullan A.R."/>
            <person name="Hussey S.G."/>
            <person name="Pinard D."/>
            <person name="van der Merwe K."/>
            <person name="Singh P."/>
            <person name="van Jaarsveld I."/>
            <person name="Silva-Junior O.B."/>
            <person name="Togawa R.C."/>
            <person name="Pappas M.R."/>
            <person name="Faria D.A."/>
            <person name="Sansaloni C.P."/>
            <person name="Petroli C.D."/>
            <person name="Yang X."/>
            <person name="Ranjan P."/>
            <person name="Tschaplinski T.J."/>
            <person name="Ye C.Y."/>
            <person name="Li T."/>
            <person name="Sterck L."/>
            <person name="Vanneste K."/>
            <person name="Murat F."/>
            <person name="Soler M."/>
            <person name="Clemente H.S."/>
            <person name="Saidi N."/>
            <person name="Cassan-Wang H."/>
            <person name="Dunand C."/>
            <person name="Hefer C.A."/>
            <person name="Bornberg-Bauer E."/>
            <person name="Kersting A.R."/>
            <person name="Vining K."/>
            <person name="Amarasinghe V."/>
            <person name="Ranik M."/>
            <person name="Naithani S."/>
            <person name="Elser J."/>
            <person name="Boyd A.E."/>
            <person name="Liston A."/>
            <person name="Spatafora J.W."/>
            <person name="Dharmwardhana P."/>
            <person name="Raja R."/>
            <person name="Sullivan C."/>
            <person name="Romanel E."/>
            <person name="Alves-Ferreira M."/>
            <person name="Kulheim C."/>
            <person name="Foley W."/>
            <person name="Carocha V."/>
            <person name="Paiva J."/>
            <person name="Kudrna D."/>
            <person name="Brommonschenkel S.H."/>
            <person name="Pasquali G."/>
            <person name="Byrne M."/>
            <person name="Rigault P."/>
            <person name="Tibbits J."/>
            <person name="Spokevicius A."/>
            <person name="Jones R.C."/>
            <person name="Steane D.A."/>
            <person name="Vaillancourt R.E."/>
            <person name="Potts B.M."/>
            <person name="Joubert F."/>
            <person name="Barry K."/>
            <person name="Pappas G.J."/>
            <person name="Strauss S.H."/>
            <person name="Jaiswal P."/>
            <person name="Grima-Pettenati J."/>
            <person name="Salse J."/>
            <person name="Van de Peer Y."/>
            <person name="Rokhsar D.S."/>
            <person name="Schmutz J."/>
        </authorList>
    </citation>
    <scope>NUCLEOTIDE SEQUENCE [LARGE SCALE GENOMIC DNA]</scope>
    <source>
        <strain evidence="9">cv. BRASUZ1</strain>
        <tissue evidence="8">Leaf extractions</tissue>
    </source>
</reference>
<dbReference type="PANTHER" id="PTHR48461:SF1">
    <property type="entry name" value="MULTICOPPER OXIDASE LPR1-LIKE"/>
    <property type="match status" value="1"/>
</dbReference>
<keyword evidence="4" id="KW-0560">Oxidoreductase</keyword>
<evidence type="ECO:0000256" key="2">
    <source>
        <dbReference type="ARBA" id="ARBA00022723"/>
    </source>
</evidence>
<protein>
    <submittedName>
        <fullName evidence="8">Uncharacterized protein</fullName>
    </submittedName>
</protein>